<proteinExistence type="inferred from homology"/>
<evidence type="ECO:0000256" key="8">
    <source>
        <dbReference type="SAM" id="SignalP"/>
    </source>
</evidence>
<dbReference type="EMBL" id="JARGDH010000005">
    <property type="protein sequence ID" value="KAL0267355.1"/>
    <property type="molecule type" value="Genomic_DNA"/>
</dbReference>
<dbReference type="GO" id="GO:0008270">
    <property type="term" value="F:zinc ion binding"/>
    <property type="evidence" value="ECO:0007669"/>
    <property type="project" value="InterPro"/>
</dbReference>
<keyword evidence="3 8" id="KW-0732">Signal</keyword>
<dbReference type="GO" id="GO:0009253">
    <property type="term" value="P:peptidoglycan catabolic process"/>
    <property type="evidence" value="ECO:0007669"/>
    <property type="project" value="InterPro"/>
</dbReference>
<evidence type="ECO:0000259" key="10">
    <source>
        <dbReference type="SMART" id="SM00701"/>
    </source>
</evidence>
<keyword evidence="4 6" id="KW-0391">Immunity</keyword>
<comment type="caution">
    <text evidence="11">The sequence shown here is derived from an EMBL/GenBank/DDBJ whole genome shotgun (WGS) entry which is preliminary data.</text>
</comment>
<dbReference type="InterPro" id="IPR017331">
    <property type="entry name" value="Peptidoglycan_recognition"/>
</dbReference>
<evidence type="ECO:0000256" key="5">
    <source>
        <dbReference type="ARBA" id="ARBA00023157"/>
    </source>
</evidence>
<feature type="domain" description="Peptidoglycan recognition protein family" evidence="10">
    <location>
        <begin position="25"/>
        <end position="168"/>
    </location>
</feature>
<dbReference type="GO" id="GO:0008745">
    <property type="term" value="F:N-acetylmuramoyl-L-alanine amidase activity"/>
    <property type="evidence" value="ECO:0007669"/>
    <property type="project" value="InterPro"/>
</dbReference>
<feature type="chain" id="PRO_5043688364" description="Peptidoglycan-recognition protein" evidence="8">
    <location>
        <begin position="23"/>
        <end position="197"/>
    </location>
</feature>
<organism evidence="11">
    <name type="scientific">Menopon gallinae</name>
    <name type="common">poultry shaft louse</name>
    <dbReference type="NCBI Taxonomy" id="328185"/>
    <lineage>
        <taxon>Eukaryota</taxon>
        <taxon>Metazoa</taxon>
        <taxon>Ecdysozoa</taxon>
        <taxon>Arthropoda</taxon>
        <taxon>Hexapoda</taxon>
        <taxon>Insecta</taxon>
        <taxon>Pterygota</taxon>
        <taxon>Neoptera</taxon>
        <taxon>Paraneoptera</taxon>
        <taxon>Psocodea</taxon>
        <taxon>Troctomorpha</taxon>
        <taxon>Phthiraptera</taxon>
        <taxon>Amblycera</taxon>
        <taxon>Menoponidae</taxon>
        <taxon>Menopon</taxon>
    </lineage>
</organism>
<dbReference type="InterPro" id="IPR036505">
    <property type="entry name" value="Amidase/PGRP_sf"/>
</dbReference>
<dbReference type="PANTHER" id="PTHR11022">
    <property type="entry name" value="PEPTIDOGLYCAN RECOGNITION PROTEIN"/>
    <property type="match status" value="1"/>
</dbReference>
<gene>
    <name evidence="11" type="ORF">PYX00_009647</name>
</gene>
<protein>
    <recommendedName>
        <fullName evidence="6">Peptidoglycan-recognition protein</fullName>
    </recommendedName>
</protein>
<dbReference type="InterPro" id="IPR002502">
    <property type="entry name" value="Amidase_domain"/>
</dbReference>
<dbReference type="GO" id="GO:0042834">
    <property type="term" value="F:peptidoglycan binding"/>
    <property type="evidence" value="ECO:0007669"/>
    <property type="project" value="InterPro"/>
</dbReference>
<evidence type="ECO:0000259" key="9">
    <source>
        <dbReference type="SMART" id="SM00644"/>
    </source>
</evidence>
<dbReference type="InterPro" id="IPR006619">
    <property type="entry name" value="PGRP_domain_met/bac"/>
</dbReference>
<dbReference type="GO" id="GO:0045087">
    <property type="term" value="P:innate immune response"/>
    <property type="evidence" value="ECO:0007669"/>
    <property type="project" value="UniProtKB-KW"/>
</dbReference>
<evidence type="ECO:0000256" key="3">
    <source>
        <dbReference type="ARBA" id="ARBA00022729"/>
    </source>
</evidence>
<dbReference type="SUPFAM" id="SSF55846">
    <property type="entry name" value="N-acetylmuramoyl-L-alanine amidase-like"/>
    <property type="match status" value="1"/>
</dbReference>
<dbReference type="SMART" id="SM00644">
    <property type="entry name" value="Ami_2"/>
    <property type="match status" value="1"/>
</dbReference>
<dbReference type="CDD" id="cd06583">
    <property type="entry name" value="PGRP"/>
    <property type="match status" value="1"/>
</dbReference>
<dbReference type="PANTHER" id="PTHR11022:SF41">
    <property type="entry name" value="PEPTIDOGLYCAN-RECOGNITION PROTEIN LC-RELATED"/>
    <property type="match status" value="1"/>
</dbReference>
<evidence type="ECO:0000256" key="4">
    <source>
        <dbReference type="ARBA" id="ARBA00022859"/>
    </source>
</evidence>
<keyword evidence="5 7" id="KW-1015">Disulfide bond</keyword>
<keyword evidence="2 6" id="KW-0399">Innate immunity</keyword>
<dbReference type="FunFam" id="3.40.80.10:FF:000001">
    <property type="entry name" value="Peptidoglycan recognition protein 1"/>
    <property type="match status" value="1"/>
</dbReference>
<feature type="disulfide bond" evidence="7">
    <location>
        <begin position="24"/>
        <end position="148"/>
    </location>
</feature>
<evidence type="ECO:0000256" key="7">
    <source>
        <dbReference type="PIRSR" id="PIRSR037945-1"/>
    </source>
</evidence>
<dbReference type="InterPro" id="IPR015510">
    <property type="entry name" value="PGRP"/>
</dbReference>
<sequence length="197" mass="22024">MGIHKTIFTLAVILVTITLASGLCPNIITRAEWGAESPEKQEALNEPVPYLAIHHTYKPKFCSSTELCKRAMKSIQDYHKNERKWSDIGYSFCIGGDGNVYEGRGWGMVGAHTYAWNNKAIGVCFIGDYTSELPTPEMMMRLDELTQCGIEGGHLKEDVKYFGHRQVGATECPGKAFFADIQGMTRWTPNPTKETQP</sequence>
<feature type="domain" description="N-acetylmuramoyl-L-alanine amidase" evidence="9">
    <location>
        <begin position="36"/>
        <end position="174"/>
    </location>
</feature>
<accession>A0AAW2HCE7</accession>
<evidence type="ECO:0000313" key="11">
    <source>
        <dbReference type="EMBL" id="KAL0267355.1"/>
    </source>
</evidence>
<feature type="disulfide bond" evidence="7">
    <location>
        <begin position="62"/>
        <end position="68"/>
    </location>
</feature>
<evidence type="ECO:0000256" key="1">
    <source>
        <dbReference type="ARBA" id="ARBA00007553"/>
    </source>
</evidence>
<name>A0AAW2HCE7_9NEOP</name>
<comment type="similarity">
    <text evidence="1 6">Belongs to the N-acetylmuramoyl-L-alanine amidase 2 family.</text>
</comment>
<dbReference type="SMART" id="SM00701">
    <property type="entry name" value="PGRP"/>
    <property type="match status" value="1"/>
</dbReference>
<dbReference type="Pfam" id="PF01510">
    <property type="entry name" value="Amidase_2"/>
    <property type="match status" value="1"/>
</dbReference>
<evidence type="ECO:0000256" key="6">
    <source>
        <dbReference type="PIRNR" id="PIRNR037945"/>
    </source>
</evidence>
<feature type="signal peptide" evidence="8">
    <location>
        <begin position="1"/>
        <end position="22"/>
    </location>
</feature>
<reference evidence="11" key="1">
    <citation type="journal article" date="2024" name="Gigascience">
        <title>Chromosome-level genome of the poultry shaft louse Menopon gallinae provides insight into the host-switching and adaptive evolution of parasitic lice.</title>
        <authorList>
            <person name="Xu Y."/>
            <person name="Ma L."/>
            <person name="Liu S."/>
            <person name="Liang Y."/>
            <person name="Liu Q."/>
            <person name="He Z."/>
            <person name="Tian L."/>
            <person name="Duan Y."/>
            <person name="Cai W."/>
            <person name="Li H."/>
            <person name="Song F."/>
        </authorList>
    </citation>
    <scope>NUCLEOTIDE SEQUENCE</scope>
    <source>
        <strain evidence="11">Cailab_2023a</strain>
    </source>
</reference>
<evidence type="ECO:0000256" key="2">
    <source>
        <dbReference type="ARBA" id="ARBA00022588"/>
    </source>
</evidence>
<dbReference type="PIRSF" id="PIRSF037945">
    <property type="entry name" value="PGRPs"/>
    <property type="match status" value="1"/>
</dbReference>
<dbReference type="Gene3D" id="3.40.80.10">
    <property type="entry name" value="Peptidoglycan recognition protein-like"/>
    <property type="match status" value="1"/>
</dbReference>
<dbReference type="AlphaFoldDB" id="A0AAW2HCE7"/>